<keyword evidence="2 7" id="KW-0813">Transport</keyword>
<keyword evidence="4 7" id="KW-0812">Transmembrane</keyword>
<evidence type="ECO:0000256" key="7">
    <source>
        <dbReference type="RuleBase" id="RU363032"/>
    </source>
</evidence>
<reference evidence="9 10" key="1">
    <citation type="submission" date="2019-07" db="EMBL/GenBank/DDBJ databases">
        <title>Pseudomonas mangiferae sp. nov., isolated from bark of mango tree in Thailand.</title>
        <authorList>
            <person name="Srisuk N."/>
            <person name="Anurat P."/>
        </authorList>
    </citation>
    <scope>NUCLEOTIDE SEQUENCE [LARGE SCALE GENOMIC DNA]</scope>
    <source>
        <strain evidence="9 10">DMKU_BBB3-04</strain>
    </source>
</reference>
<evidence type="ECO:0000259" key="8">
    <source>
        <dbReference type="PROSITE" id="PS50928"/>
    </source>
</evidence>
<feature type="transmembrane region" description="Helical" evidence="7">
    <location>
        <begin position="96"/>
        <end position="115"/>
    </location>
</feature>
<evidence type="ECO:0000313" key="9">
    <source>
        <dbReference type="EMBL" id="TRX76868.1"/>
    </source>
</evidence>
<feature type="transmembrane region" description="Helical" evidence="7">
    <location>
        <begin position="58"/>
        <end position="84"/>
    </location>
</feature>
<comment type="caution">
    <text evidence="9">The sequence shown here is derived from an EMBL/GenBank/DDBJ whole genome shotgun (WGS) entry which is preliminary data.</text>
</comment>
<feature type="transmembrane region" description="Helical" evidence="7">
    <location>
        <begin position="121"/>
        <end position="140"/>
    </location>
</feature>
<dbReference type="PANTHER" id="PTHR30151">
    <property type="entry name" value="ALKANE SULFONATE ABC TRANSPORTER-RELATED, MEMBRANE SUBUNIT"/>
    <property type="match status" value="1"/>
</dbReference>
<evidence type="ECO:0000256" key="3">
    <source>
        <dbReference type="ARBA" id="ARBA00022475"/>
    </source>
</evidence>
<feature type="domain" description="ABC transmembrane type-1" evidence="8">
    <location>
        <begin position="54"/>
        <end position="239"/>
    </location>
</feature>
<dbReference type="OrthoDB" id="5298727at2"/>
<protein>
    <submittedName>
        <fullName evidence="9">ABC transporter permease</fullName>
    </submittedName>
</protein>
<dbReference type="Gene3D" id="1.10.3720.10">
    <property type="entry name" value="MetI-like"/>
    <property type="match status" value="1"/>
</dbReference>
<dbReference type="PROSITE" id="PS50928">
    <property type="entry name" value="ABC_TM1"/>
    <property type="match status" value="1"/>
</dbReference>
<evidence type="ECO:0000256" key="2">
    <source>
        <dbReference type="ARBA" id="ARBA00022448"/>
    </source>
</evidence>
<evidence type="ECO:0000256" key="5">
    <source>
        <dbReference type="ARBA" id="ARBA00022989"/>
    </source>
</evidence>
<evidence type="ECO:0000313" key="10">
    <source>
        <dbReference type="Proteomes" id="UP000315235"/>
    </source>
</evidence>
<dbReference type="EMBL" id="VJOY01000001">
    <property type="protein sequence ID" value="TRX76868.1"/>
    <property type="molecule type" value="Genomic_DNA"/>
</dbReference>
<accession>A0A553H519</accession>
<dbReference type="InterPro" id="IPR000515">
    <property type="entry name" value="MetI-like"/>
</dbReference>
<evidence type="ECO:0000256" key="6">
    <source>
        <dbReference type="ARBA" id="ARBA00023136"/>
    </source>
</evidence>
<proteinExistence type="inferred from homology"/>
<dbReference type="InterPro" id="IPR035906">
    <property type="entry name" value="MetI-like_sf"/>
</dbReference>
<keyword evidence="3" id="KW-1003">Cell membrane</keyword>
<keyword evidence="5 7" id="KW-1133">Transmembrane helix</keyword>
<evidence type="ECO:0000256" key="1">
    <source>
        <dbReference type="ARBA" id="ARBA00004651"/>
    </source>
</evidence>
<dbReference type="GO" id="GO:0005886">
    <property type="term" value="C:plasma membrane"/>
    <property type="evidence" value="ECO:0007669"/>
    <property type="project" value="UniProtKB-SubCell"/>
</dbReference>
<feature type="transmembrane region" description="Helical" evidence="7">
    <location>
        <begin position="180"/>
        <end position="200"/>
    </location>
</feature>
<comment type="similarity">
    <text evidence="7">Belongs to the binding-protein-dependent transport system permease family.</text>
</comment>
<evidence type="ECO:0000256" key="4">
    <source>
        <dbReference type="ARBA" id="ARBA00022692"/>
    </source>
</evidence>
<dbReference type="PANTHER" id="PTHR30151:SF39">
    <property type="entry name" value="ABC TRANSPORTER PERMEASE PROTEIN"/>
    <property type="match status" value="1"/>
</dbReference>
<organism evidence="9 10">
    <name type="scientific">Pseudomonas mangiferae</name>
    <dbReference type="NCBI Taxonomy" id="2593654"/>
    <lineage>
        <taxon>Bacteria</taxon>
        <taxon>Pseudomonadati</taxon>
        <taxon>Pseudomonadota</taxon>
        <taxon>Gammaproteobacteria</taxon>
        <taxon>Pseudomonadales</taxon>
        <taxon>Pseudomonadaceae</taxon>
        <taxon>Pseudomonas</taxon>
    </lineage>
</organism>
<keyword evidence="10" id="KW-1185">Reference proteome</keyword>
<dbReference type="Proteomes" id="UP000315235">
    <property type="component" value="Unassembled WGS sequence"/>
</dbReference>
<feature type="transmembrane region" description="Helical" evidence="7">
    <location>
        <begin position="220"/>
        <end position="239"/>
    </location>
</feature>
<gene>
    <name evidence="9" type="ORF">FM069_00770</name>
</gene>
<dbReference type="CDD" id="cd06261">
    <property type="entry name" value="TM_PBP2"/>
    <property type="match status" value="1"/>
</dbReference>
<name>A0A553H519_9PSED</name>
<dbReference type="GO" id="GO:0055085">
    <property type="term" value="P:transmembrane transport"/>
    <property type="evidence" value="ECO:0007669"/>
    <property type="project" value="InterPro"/>
</dbReference>
<keyword evidence="6 7" id="KW-0472">Membrane</keyword>
<sequence>MKRLLRPWRGLLLPVLLLGAWELASRQGASQAYAFVPLARIGDGLLELLASGELWLSVAASLQRTCLGLLAGVCGGFAFGALMASSPLAERLLGPLYHALRQVPILGLIPLLALWFGSGEFTKVLIVSLAAFYPMALNAFEGFRNVETRYREVGRLYGLTPLQRFTQVNLPGALPSLSTGLLQALAFAWVSSVGCELFLSTGLGLGNLMMNAETGSRMEVVVIGVLCVGLLGYAMNLLFSRVSQRLLRWRAPRPGDSR</sequence>
<dbReference type="AlphaFoldDB" id="A0A553H519"/>
<comment type="subcellular location">
    <subcellularLocation>
        <location evidence="1 7">Cell membrane</location>
        <topology evidence="1 7">Multi-pass membrane protein</topology>
    </subcellularLocation>
</comment>
<dbReference type="Pfam" id="PF00528">
    <property type="entry name" value="BPD_transp_1"/>
    <property type="match status" value="1"/>
</dbReference>
<dbReference type="SUPFAM" id="SSF161098">
    <property type="entry name" value="MetI-like"/>
    <property type="match status" value="1"/>
</dbReference>
<dbReference type="GO" id="GO:0010438">
    <property type="term" value="P:cellular response to sulfur starvation"/>
    <property type="evidence" value="ECO:0007669"/>
    <property type="project" value="TreeGrafter"/>
</dbReference>